<proteinExistence type="predicted"/>
<organism evidence="3 4">
    <name type="scientific">Marine Group I thaumarchaeote SCGC RSA3</name>
    <dbReference type="NCBI Taxonomy" id="1503183"/>
    <lineage>
        <taxon>Archaea</taxon>
        <taxon>Nitrososphaerota</taxon>
        <taxon>Marine Group I</taxon>
    </lineage>
</organism>
<dbReference type="Gene3D" id="3.30.420.40">
    <property type="match status" value="1"/>
</dbReference>
<dbReference type="GO" id="GO:0140662">
    <property type="term" value="F:ATP-dependent protein folding chaperone"/>
    <property type="evidence" value="ECO:0007669"/>
    <property type="project" value="InterPro"/>
</dbReference>
<evidence type="ECO:0000313" key="3">
    <source>
        <dbReference type="EMBL" id="KFM20482.1"/>
    </source>
</evidence>
<dbReference type="InterPro" id="IPR013126">
    <property type="entry name" value="Hsp_70_fam"/>
</dbReference>
<dbReference type="GO" id="GO:0005524">
    <property type="term" value="F:ATP binding"/>
    <property type="evidence" value="ECO:0007669"/>
    <property type="project" value="UniProtKB-KW"/>
</dbReference>
<reference evidence="3 4" key="1">
    <citation type="submission" date="2014-06" db="EMBL/GenBank/DDBJ databases">
        <authorList>
            <person name="Ngugi D.K."/>
            <person name="Blom J."/>
            <person name="Alam I."/>
            <person name="Rashid M."/>
            <person name="Baalawi W."/>
            <person name="Zhang G."/>
            <person name="Hikmawan T."/>
            <person name="Guan Y."/>
            <person name="Antunes A."/>
            <person name="Siam R."/>
            <person name="El-Dorry H."/>
            <person name="Bajic V."/>
            <person name="Stingl U."/>
        </authorList>
    </citation>
    <scope>NUCLEOTIDE SEQUENCE [LARGE SCALE GENOMIC DNA]</scope>
    <source>
        <strain evidence="3">SCGC RSA3</strain>
    </source>
</reference>
<keyword evidence="1" id="KW-0547">Nucleotide-binding</keyword>
<dbReference type="EMBL" id="JOTD01000022">
    <property type="protein sequence ID" value="KFM20482.1"/>
    <property type="molecule type" value="Genomic_DNA"/>
</dbReference>
<dbReference type="InterPro" id="IPR043129">
    <property type="entry name" value="ATPase_NBD"/>
</dbReference>
<dbReference type="Proteomes" id="UP000029383">
    <property type="component" value="Unassembled WGS sequence"/>
</dbReference>
<name>A0A087S428_9ARCH</name>
<evidence type="ECO:0000313" key="4">
    <source>
        <dbReference type="Proteomes" id="UP000029383"/>
    </source>
</evidence>
<evidence type="ECO:0000256" key="1">
    <source>
        <dbReference type="ARBA" id="ARBA00022741"/>
    </source>
</evidence>
<dbReference type="PROSITE" id="PS00297">
    <property type="entry name" value="HSP70_1"/>
    <property type="match status" value="1"/>
</dbReference>
<keyword evidence="4" id="KW-1185">Reference proteome</keyword>
<evidence type="ECO:0000256" key="2">
    <source>
        <dbReference type="ARBA" id="ARBA00022840"/>
    </source>
</evidence>
<dbReference type="Pfam" id="PF00012">
    <property type="entry name" value="HSP70"/>
    <property type="match status" value="1"/>
</dbReference>
<sequence length="33" mass="3270">MAKVIGIDLGTSNSAAAVMMGGKPTIIPAGCFF</sequence>
<accession>A0A087S428</accession>
<dbReference type="AlphaFoldDB" id="A0A087S428"/>
<keyword evidence="2" id="KW-0067">ATP-binding</keyword>
<dbReference type="InterPro" id="IPR018181">
    <property type="entry name" value="Heat_shock_70_CS"/>
</dbReference>
<comment type="caution">
    <text evidence="3">The sequence shown here is derived from an EMBL/GenBank/DDBJ whole genome shotgun (WGS) entry which is preliminary data.</text>
</comment>
<dbReference type="SUPFAM" id="SSF53067">
    <property type="entry name" value="Actin-like ATPase domain"/>
    <property type="match status" value="1"/>
</dbReference>
<protein>
    <submittedName>
        <fullName evidence="3">Chaperone protein DnaK</fullName>
    </submittedName>
</protein>
<gene>
    <name evidence="3" type="primary">dnaK</name>
    <name evidence="3" type="ORF">SCCGRSA3_00207</name>
</gene>